<feature type="binding site" evidence="9">
    <location>
        <position position="67"/>
    </location>
    <ligand>
        <name>[4Fe-4S] cluster</name>
        <dbReference type="ChEBI" id="CHEBI:49883"/>
        <label>1</label>
    </ligand>
</feature>
<dbReference type="AlphaFoldDB" id="A0A2S8SP29"/>
<keyword evidence="1 9" id="KW-0004">4Fe-4S</keyword>
<dbReference type="PANTHER" id="PTHR10949:SF0">
    <property type="entry name" value="LIPOYL SYNTHASE, MITOCHONDRIAL"/>
    <property type="match status" value="1"/>
</dbReference>
<feature type="binding site" evidence="9">
    <location>
        <position position="73"/>
    </location>
    <ligand>
        <name>[4Fe-4S] cluster</name>
        <dbReference type="ChEBI" id="CHEBI:49883"/>
        <label>1</label>
    </ligand>
</feature>
<comment type="function">
    <text evidence="9">Catalyzes the radical-mediated insertion of two sulfur atoms into the C-6 and C-8 positions of the octanoyl moiety bound to the lipoyl domains of lipoate-dependent enzymes, thereby converting the octanoylated domains into lipoylated derivatives.</text>
</comment>
<sequence>MQLISLESVAAPQNWKVGANDAHRLLPNAEKLPDWLKVKAGKFRQMAETDALLRADGIVTVCQEARCPNIGECWSHSTATFMIGGENCTRNCGFCNVSTQKPLALDISEPQRVARAAQKLGLEYVVITSVDRDDLRDGGANHWVETIEAVRAAVPNAKVEILTPDWRGNWDNLKIVAQTRPDVYNHNIETVPSLYKWVRPGSDYNRSLELLRRVKEFDSNIKTKSGLMLGLGEEKAQVVEVLRDLKANGVDFITIGQYLRPTPRHLPVSRYVTPAEFDELREIGEAMGFAMVASGPFVRSSYHAGEDFARAK</sequence>
<dbReference type="InterPro" id="IPR058240">
    <property type="entry name" value="rSAM_sf"/>
</dbReference>
<keyword evidence="12" id="KW-1185">Reference proteome</keyword>
<dbReference type="NCBIfam" id="NF004019">
    <property type="entry name" value="PRK05481.1"/>
    <property type="match status" value="1"/>
</dbReference>
<dbReference type="InterPro" id="IPR006638">
    <property type="entry name" value="Elp3/MiaA/NifB-like_rSAM"/>
</dbReference>
<feature type="binding site" evidence="9">
    <location>
        <position position="95"/>
    </location>
    <ligand>
        <name>[4Fe-4S] cluster</name>
        <dbReference type="ChEBI" id="CHEBI:49883"/>
        <label>2</label>
        <note>4Fe-4S-S-AdoMet</note>
    </ligand>
</feature>
<evidence type="ECO:0000256" key="8">
    <source>
        <dbReference type="ARBA" id="ARBA00047326"/>
    </source>
</evidence>
<organism evidence="11 12">
    <name type="scientific">Abditibacterium utsteinense</name>
    <dbReference type="NCBI Taxonomy" id="1960156"/>
    <lineage>
        <taxon>Bacteria</taxon>
        <taxon>Pseudomonadati</taxon>
        <taxon>Abditibacteriota</taxon>
        <taxon>Abditibacteriia</taxon>
        <taxon>Abditibacteriales</taxon>
        <taxon>Abditibacteriaceae</taxon>
        <taxon>Abditibacterium</taxon>
    </lineage>
</organism>
<dbReference type="UniPathway" id="UPA00538">
    <property type="reaction ID" value="UER00593"/>
</dbReference>
<dbReference type="InterPro" id="IPR003698">
    <property type="entry name" value="Lipoyl_synth"/>
</dbReference>
<dbReference type="NCBIfam" id="NF009544">
    <property type="entry name" value="PRK12928.1"/>
    <property type="match status" value="1"/>
</dbReference>
<dbReference type="FunFam" id="3.20.20.70:FF:000040">
    <property type="entry name" value="Lipoyl synthase"/>
    <property type="match status" value="1"/>
</dbReference>
<dbReference type="PANTHER" id="PTHR10949">
    <property type="entry name" value="LIPOYL SYNTHASE"/>
    <property type="match status" value="1"/>
</dbReference>
<dbReference type="PIRSF" id="PIRSF005963">
    <property type="entry name" value="Lipoyl_synth"/>
    <property type="match status" value="1"/>
</dbReference>
<dbReference type="GO" id="GO:0051539">
    <property type="term" value="F:4 iron, 4 sulfur cluster binding"/>
    <property type="evidence" value="ECO:0007669"/>
    <property type="project" value="UniProtKB-UniRule"/>
</dbReference>
<evidence type="ECO:0000256" key="6">
    <source>
        <dbReference type="ARBA" id="ARBA00023004"/>
    </source>
</evidence>
<dbReference type="Pfam" id="PF04055">
    <property type="entry name" value="Radical_SAM"/>
    <property type="match status" value="1"/>
</dbReference>
<comment type="similarity">
    <text evidence="9">Belongs to the radical SAM superfamily. Lipoyl synthase family.</text>
</comment>
<accession>A0A2S8SP29</accession>
<evidence type="ECO:0000256" key="1">
    <source>
        <dbReference type="ARBA" id="ARBA00022485"/>
    </source>
</evidence>
<gene>
    <name evidence="9" type="primary">lipA</name>
    <name evidence="11" type="ORF">B1R32_12916</name>
</gene>
<dbReference type="Proteomes" id="UP000237684">
    <property type="component" value="Unassembled WGS sequence"/>
</dbReference>
<dbReference type="CDD" id="cd01335">
    <property type="entry name" value="Radical_SAM"/>
    <property type="match status" value="1"/>
</dbReference>
<feature type="domain" description="Radical SAM core" evidence="10">
    <location>
        <begin position="74"/>
        <end position="290"/>
    </location>
</feature>
<keyword evidence="5 9" id="KW-0479">Metal-binding</keyword>
<dbReference type="GO" id="GO:0046872">
    <property type="term" value="F:metal ion binding"/>
    <property type="evidence" value="ECO:0007669"/>
    <property type="project" value="UniProtKB-KW"/>
</dbReference>
<name>A0A2S8SP29_9BACT</name>
<dbReference type="GO" id="GO:0005737">
    <property type="term" value="C:cytoplasm"/>
    <property type="evidence" value="ECO:0007669"/>
    <property type="project" value="UniProtKB-SubCell"/>
</dbReference>
<dbReference type="Gene3D" id="3.20.20.70">
    <property type="entry name" value="Aldolase class I"/>
    <property type="match status" value="1"/>
</dbReference>
<dbReference type="NCBIfam" id="TIGR00510">
    <property type="entry name" value="lipA"/>
    <property type="match status" value="1"/>
</dbReference>
<dbReference type="InterPro" id="IPR007197">
    <property type="entry name" value="rSAM"/>
</dbReference>
<dbReference type="FunCoup" id="A0A2S8SP29">
    <property type="interactions" value="456"/>
</dbReference>
<evidence type="ECO:0000313" key="12">
    <source>
        <dbReference type="Proteomes" id="UP000237684"/>
    </source>
</evidence>
<comment type="subcellular location">
    <subcellularLocation>
        <location evidence="9">Cytoplasm</location>
    </subcellularLocation>
</comment>
<dbReference type="GO" id="GO:0016992">
    <property type="term" value="F:lipoate synthase activity"/>
    <property type="evidence" value="ECO:0007669"/>
    <property type="project" value="UniProtKB-UniRule"/>
</dbReference>
<comment type="cofactor">
    <cofactor evidence="9">
        <name>[4Fe-4S] cluster</name>
        <dbReference type="ChEBI" id="CHEBI:49883"/>
    </cofactor>
    <text evidence="9">Binds 2 [4Fe-4S] clusters per subunit. One cluster is coordinated with 3 cysteines and an exchangeable S-adenosyl-L-methionine.</text>
</comment>
<dbReference type="InterPro" id="IPR013785">
    <property type="entry name" value="Aldolase_TIM"/>
</dbReference>
<dbReference type="SUPFAM" id="SSF102114">
    <property type="entry name" value="Radical SAM enzymes"/>
    <property type="match status" value="1"/>
</dbReference>
<keyword evidence="4 9" id="KW-0949">S-adenosyl-L-methionine</keyword>
<feature type="binding site" evidence="9">
    <location>
        <position position="92"/>
    </location>
    <ligand>
        <name>[4Fe-4S] cluster</name>
        <dbReference type="ChEBI" id="CHEBI:49883"/>
        <label>2</label>
        <note>4Fe-4S-S-AdoMet</note>
    </ligand>
</feature>
<dbReference type="SFLD" id="SFLDG01058">
    <property type="entry name" value="lipoyl_synthase_like"/>
    <property type="match status" value="1"/>
</dbReference>
<dbReference type="SFLD" id="SFLDS00029">
    <property type="entry name" value="Radical_SAM"/>
    <property type="match status" value="1"/>
</dbReference>
<feature type="binding site" evidence="9">
    <location>
        <position position="88"/>
    </location>
    <ligand>
        <name>[4Fe-4S] cluster</name>
        <dbReference type="ChEBI" id="CHEBI:49883"/>
        <label>2</label>
        <note>4Fe-4S-S-AdoMet</note>
    </ligand>
</feature>
<dbReference type="EC" id="2.8.1.8" evidence="9"/>
<dbReference type="InParanoid" id="A0A2S8SP29"/>
<evidence type="ECO:0000256" key="3">
    <source>
        <dbReference type="ARBA" id="ARBA00022679"/>
    </source>
</evidence>
<reference evidence="11 12" key="1">
    <citation type="journal article" date="2018" name="Syst. Appl. Microbiol.">
        <title>Abditibacterium utsteinense sp. nov., the first cultivated member of candidate phylum FBP, isolated from ice-free Antarctic soil samples.</title>
        <authorList>
            <person name="Tahon G."/>
            <person name="Tytgat B."/>
            <person name="Lebbe L."/>
            <person name="Carlier A."/>
            <person name="Willems A."/>
        </authorList>
    </citation>
    <scope>NUCLEOTIDE SEQUENCE [LARGE SCALE GENOMIC DNA]</scope>
    <source>
        <strain evidence="11 12">LMG 29911</strain>
    </source>
</reference>
<keyword evidence="3 9" id="KW-0808">Transferase</keyword>
<evidence type="ECO:0000256" key="9">
    <source>
        <dbReference type="HAMAP-Rule" id="MF_00206"/>
    </source>
</evidence>
<feature type="binding site" evidence="9">
    <location>
        <position position="62"/>
    </location>
    <ligand>
        <name>[4Fe-4S] cluster</name>
        <dbReference type="ChEBI" id="CHEBI:49883"/>
        <label>1</label>
    </ligand>
</feature>
<dbReference type="PROSITE" id="PS51918">
    <property type="entry name" value="RADICAL_SAM"/>
    <property type="match status" value="1"/>
</dbReference>
<dbReference type="OrthoDB" id="9787898at2"/>
<dbReference type="GO" id="GO:0009249">
    <property type="term" value="P:protein lipoylation"/>
    <property type="evidence" value="ECO:0007669"/>
    <property type="project" value="UniProtKB-UniRule"/>
</dbReference>
<comment type="catalytic activity">
    <reaction evidence="8 9">
        <text>[[Fe-S] cluster scaffold protein carrying a second [4Fe-4S](2+) cluster] + N(6)-octanoyl-L-lysyl-[protein] + 2 oxidized [2Fe-2S]-[ferredoxin] + 2 S-adenosyl-L-methionine + 4 H(+) = [[Fe-S] cluster scaffold protein] + N(6)-[(R)-dihydrolipoyl]-L-lysyl-[protein] + 4 Fe(3+) + 2 hydrogen sulfide + 2 5'-deoxyadenosine + 2 L-methionine + 2 reduced [2Fe-2S]-[ferredoxin]</text>
        <dbReference type="Rhea" id="RHEA:16585"/>
        <dbReference type="Rhea" id="RHEA-COMP:9928"/>
        <dbReference type="Rhea" id="RHEA-COMP:10000"/>
        <dbReference type="Rhea" id="RHEA-COMP:10001"/>
        <dbReference type="Rhea" id="RHEA-COMP:10475"/>
        <dbReference type="Rhea" id="RHEA-COMP:14568"/>
        <dbReference type="Rhea" id="RHEA-COMP:14569"/>
        <dbReference type="ChEBI" id="CHEBI:15378"/>
        <dbReference type="ChEBI" id="CHEBI:17319"/>
        <dbReference type="ChEBI" id="CHEBI:29034"/>
        <dbReference type="ChEBI" id="CHEBI:29919"/>
        <dbReference type="ChEBI" id="CHEBI:33722"/>
        <dbReference type="ChEBI" id="CHEBI:33737"/>
        <dbReference type="ChEBI" id="CHEBI:33738"/>
        <dbReference type="ChEBI" id="CHEBI:57844"/>
        <dbReference type="ChEBI" id="CHEBI:59789"/>
        <dbReference type="ChEBI" id="CHEBI:78809"/>
        <dbReference type="ChEBI" id="CHEBI:83100"/>
        <dbReference type="EC" id="2.8.1.8"/>
    </reaction>
</comment>
<evidence type="ECO:0000259" key="10">
    <source>
        <dbReference type="PROSITE" id="PS51918"/>
    </source>
</evidence>
<evidence type="ECO:0000313" key="11">
    <source>
        <dbReference type="EMBL" id="PQV62555.1"/>
    </source>
</evidence>
<feature type="binding site" evidence="9">
    <location>
        <position position="301"/>
    </location>
    <ligand>
        <name>[4Fe-4S] cluster</name>
        <dbReference type="ChEBI" id="CHEBI:49883"/>
        <label>1</label>
    </ligand>
</feature>
<dbReference type="EMBL" id="NIGF01000029">
    <property type="protein sequence ID" value="PQV62555.1"/>
    <property type="molecule type" value="Genomic_DNA"/>
</dbReference>
<evidence type="ECO:0000256" key="7">
    <source>
        <dbReference type="ARBA" id="ARBA00023014"/>
    </source>
</evidence>
<dbReference type="SMART" id="SM00729">
    <property type="entry name" value="Elp3"/>
    <property type="match status" value="1"/>
</dbReference>
<comment type="caution">
    <text evidence="11">The sequence shown here is derived from an EMBL/GenBank/DDBJ whole genome shotgun (WGS) entry which is preliminary data.</text>
</comment>
<dbReference type="HAMAP" id="MF_00206">
    <property type="entry name" value="Lipoyl_synth"/>
    <property type="match status" value="1"/>
</dbReference>
<keyword evidence="7 9" id="KW-0411">Iron-sulfur</keyword>
<comment type="pathway">
    <text evidence="9">Protein modification; protein lipoylation via endogenous pathway; protein N(6)-(lipoyl)lysine from octanoyl-[acyl-carrier-protein]: step 2/2.</text>
</comment>
<protein>
    <recommendedName>
        <fullName evidence="9">Lipoyl synthase</fullName>
        <ecNumber evidence="9">2.8.1.8</ecNumber>
    </recommendedName>
    <alternativeName>
        <fullName evidence="9">Lip-syn</fullName>
        <shortName evidence="9">LS</shortName>
    </alternativeName>
    <alternativeName>
        <fullName evidence="9">Lipoate synthase</fullName>
    </alternativeName>
    <alternativeName>
        <fullName evidence="9">Lipoic acid synthase</fullName>
    </alternativeName>
    <alternativeName>
        <fullName evidence="9">Sulfur insertion protein LipA</fullName>
    </alternativeName>
</protein>
<evidence type="ECO:0000256" key="5">
    <source>
        <dbReference type="ARBA" id="ARBA00022723"/>
    </source>
</evidence>
<keyword evidence="6 9" id="KW-0408">Iron</keyword>
<keyword evidence="2 9" id="KW-0963">Cytoplasm</keyword>
<evidence type="ECO:0000256" key="4">
    <source>
        <dbReference type="ARBA" id="ARBA00022691"/>
    </source>
</evidence>
<proteinExistence type="inferred from homology"/>
<evidence type="ECO:0000256" key="2">
    <source>
        <dbReference type="ARBA" id="ARBA00022490"/>
    </source>
</evidence>
<dbReference type="SFLD" id="SFLDF00271">
    <property type="entry name" value="lipoyl_synthase"/>
    <property type="match status" value="1"/>
</dbReference>